<keyword evidence="1" id="KW-0732">Signal</keyword>
<dbReference type="InterPro" id="IPR025218">
    <property type="entry name" value="DUF4426"/>
</dbReference>
<feature type="chain" id="PRO_5036926202" evidence="1">
    <location>
        <begin position="23"/>
        <end position="142"/>
    </location>
</feature>
<proteinExistence type="predicted"/>
<gene>
    <name evidence="3" type="ORF">J1N51_00170</name>
</gene>
<dbReference type="Proteomes" id="UP000682739">
    <property type="component" value="Chromosome"/>
</dbReference>
<dbReference type="EMBL" id="CP072110">
    <property type="protein sequence ID" value="QTH63952.1"/>
    <property type="molecule type" value="Genomic_DNA"/>
</dbReference>
<evidence type="ECO:0000313" key="3">
    <source>
        <dbReference type="EMBL" id="QTH63952.1"/>
    </source>
</evidence>
<feature type="domain" description="DUF4426" evidence="2">
    <location>
        <begin position="28"/>
        <end position="142"/>
    </location>
</feature>
<dbReference type="Pfam" id="PF14467">
    <property type="entry name" value="DUF4426"/>
    <property type="match status" value="1"/>
</dbReference>
<dbReference type="KEGG" id="psym:J1N51_00170"/>
<accession>A0A975DB79</accession>
<evidence type="ECO:0000259" key="2">
    <source>
        <dbReference type="Pfam" id="PF14467"/>
    </source>
</evidence>
<protein>
    <submittedName>
        <fullName evidence="3">DUF4426 domain-containing protein</fullName>
    </submittedName>
</protein>
<keyword evidence="4" id="KW-1185">Reference proteome</keyword>
<reference evidence="3" key="1">
    <citation type="submission" date="2021-03" db="EMBL/GenBank/DDBJ databases">
        <title>Description of Psychrosphaera ytuae sp. nov. isolated from deep sea sediment of South China Sea.</title>
        <authorList>
            <person name="Zhang J."/>
            <person name="Xu X.-D."/>
        </authorList>
    </citation>
    <scope>NUCLEOTIDE SEQUENCE</scope>
    <source>
        <strain evidence="3">MTZ26</strain>
    </source>
</reference>
<evidence type="ECO:0000256" key="1">
    <source>
        <dbReference type="SAM" id="SignalP"/>
    </source>
</evidence>
<feature type="signal peptide" evidence="1">
    <location>
        <begin position="1"/>
        <end position="22"/>
    </location>
</feature>
<dbReference type="AlphaFoldDB" id="A0A975DB79"/>
<evidence type="ECO:0000313" key="4">
    <source>
        <dbReference type="Proteomes" id="UP000682739"/>
    </source>
</evidence>
<dbReference type="RefSeq" id="WP_208832007.1">
    <property type="nucleotide sequence ID" value="NZ_CP072110.1"/>
</dbReference>
<name>A0A975DB79_9GAMM</name>
<sequence>MKIVKYITLVLLICASTFAVQAEQKFTKGSWDIHYIAFPSTFVKPETASQYNLQRSRYMAVVNISVLDKDSQEAQFVNVSGKAKNLLGQTKQLTFTRVTEGKAVYYLAQLQYRNEEIFNFEIDIQQGNRSETIKFNKKFYAD</sequence>
<dbReference type="Gene3D" id="2.60.40.3340">
    <property type="entry name" value="Domain of unknown function DUF4426"/>
    <property type="match status" value="1"/>
</dbReference>
<organism evidence="3 4">
    <name type="scientific">Psychrosphaera ytuae</name>
    <dbReference type="NCBI Taxonomy" id="2820710"/>
    <lineage>
        <taxon>Bacteria</taxon>
        <taxon>Pseudomonadati</taxon>
        <taxon>Pseudomonadota</taxon>
        <taxon>Gammaproteobacteria</taxon>
        <taxon>Alteromonadales</taxon>
        <taxon>Pseudoalteromonadaceae</taxon>
        <taxon>Psychrosphaera</taxon>
    </lineage>
</organism>